<evidence type="ECO:0000259" key="1">
    <source>
        <dbReference type="Pfam" id="PF01266"/>
    </source>
</evidence>
<dbReference type="EMBL" id="KV453853">
    <property type="protein sequence ID" value="ODV85213.1"/>
    <property type="molecule type" value="Genomic_DNA"/>
</dbReference>
<reference evidence="3" key="1">
    <citation type="submission" date="2016-04" db="EMBL/GenBank/DDBJ databases">
        <title>Comparative genomics of biotechnologically important yeasts.</title>
        <authorList>
            <consortium name="DOE Joint Genome Institute"/>
            <person name="Riley R."/>
            <person name="Haridas S."/>
            <person name="Wolfe K.H."/>
            <person name="Lopes M.R."/>
            <person name="Hittinger C.T."/>
            <person name="Goker M."/>
            <person name="Salamov A."/>
            <person name="Wisecaver J."/>
            <person name="Long T.M."/>
            <person name="Aerts A.L."/>
            <person name="Barry K."/>
            <person name="Choi C."/>
            <person name="Clum A."/>
            <person name="Coughlan A.Y."/>
            <person name="Deshpande S."/>
            <person name="Douglass A.P."/>
            <person name="Hanson S.J."/>
            <person name="Klenk H.-P."/>
            <person name="Labutti K."/>
            <person name="Lapidus A."/>
            <person name="Lindquist E."/>
            <person name="Lipzen A."/>
            <person name="Meier-Kolthoff J.P."/>
            <person name="Ohm R.A."/>
            <person name="Otillar R.P."/>
            <person name="Pangilinan J."/>
            <person name="Peng Y."/>
            <person name="Rokas A."/>
            <person name="Rosa C.A."/>
            <person name="Scheuner C."/>
            <person name="Sibirny A.A."/>
            <person name="Slot J.C."/>
            <person name="Stielow J.B."/>
            <person name="Sun H."/>
            <person name="Kurtzman C.P."/>
            <person name="Blackwell M."/>
            <person name="Grigoriev I.V."/>
            <person name="Jeffries T.W."/>
        </authorList>
    </citation>
    <scope>NUCLEOTIDE SEQUENCE [LARGE SCALE GENOMIC DNA]</scope>
    <source>
        <strain evidence="3">NRRL YB-2248</strain>
    </source>
</reference>
<dbReference type="Gene3D" id="3.50.50.60">
    <property type="entry name" value="FAD/NAD(P)-binding domain"/>
    <property type="match status" value="1"/>
</dbReference>
<dbReference type="InterPro" id="IPR006076">
    <property type="entry name" value="FAD-dep_OxRdtase"/>
</dbReference>
<dbReference type="GO" id="GO:0005737">
    <property type="term" value="C:cytoplasm"/>
    <property type="evidence" value="ECO:0007669"/>
    <property type="project" value="TreeGrafter"/>
</dbReference>
<evidence type="ECO:0000313" key="2">
    <source>
        <dbReference type="EMBL" id="ODV85213.1"/>
    </source>
</evidence>
<dbReference type="Gene3D" id="3.30.9.10">
    <property type="entry name" value="D-Amino Acid Oxidase, subunit A, domain 2"/>
    <property type="match status" value="1"/>
</dbReference>
<name>A0A1E4T0D2_9ASCO</name>
<evidence type="ECO:0000313" key="3">
    <source>
        <dbReference type="Proteomes" id="UP000094801"/>
    </source>
</evidence>
<organism evidence="2 3">
    <name type="scientific">[Candida] arabinofermentans NRRL YB-2248</name>
    <dbReference type="NCBI Taxonomy" id="983967"/>
    <lineage>
        <taxon>Eukaryota</taxon>
        <taxon>Fungi</taxon>
        <taxon>Dikarya</taxon>
        <taxon>Ascomycota</taxon>
        <taxon>Saccharomycotina</taxon>
        <taxon>Pichiomycetes</taxon>
        <taxon>Pichiales</taxon>
        <taxon>Pichiaceae</taxon>
        <taxon>Ogataea</taxon>
        <taxon>Ogataea/Candida clade</taxon>
    </lineage>
</organism>
<gene>
    <name evidence="2" type="ORF">CANARDRAFT_7860</name>
</gene>
<dbReference type="OrthoDB" id="429143at2759"/>
<dbReference type="InterPro" id="IPR036188">
    <property type="entry name" value="FAD/NAD-bd_sf"/>
</dbReference>
<dbReference type="Proteomes" id="UP000094801">
    <property type="component" value="Unassembled WGS sequence"/>
</dbReference>
<proteinExistence type="predicted"/>
<dbReference type="STRING" id="983967.A0A1E4T0D2"/>
<keyword evidence="3" id="KW-1185">Reference proteome</keyword>
<dbReference type="PANTHER" id="PTHR13847:SF279">
    <property type="entry name" value="FAD DEPENDENT OXIDOREDUCTASE DOMAIN-CONTAINING PROTEIN-RELATED"/>
    <property type="match status" value="1"/>
</dbReference>
<dbReference type="SUPFAM" id="SSF51905">
    <property type="entry name" value="FAD/NAD(P)-binding domain"/>
    <property type="match status" value="1"/>
</dbReference>
<sequence length="471" mass="53008">MSNLNRFPVPNSTAPFWHSENDNFRTYRSSAELPKEVDLVIVGSGFSGSSLAYYLSKSDKPPKTLMLEARNICSGATGRNGGHCKPEYYRYYEGFEKKYGMKLTAEIGNFEFENLMQLKKLIEDEKIECDFVLTRAYNVHVTDTYEHHKEILLKAMRNPYNKLAGDIAYFEGEKAVTMSKVSDAKLLVSFTSGHLWPFKLIKGLLKIALSRNFLNLQSNTPVTNIETLPDGKYLVITPRGKVLATKVVLATNAYTSGLAPAYEDLIVPVKGTCSHIRTTEQKAPYLDNTYAIIRERSEHEYLINRPDGTIVVGGAKQVYQADLVSWYGNTDDSTLFNDKGNGTAHDYYKSFMQDTYSTWENVKTTVEHLWTGIMGYSADSLPFTGEVPGEPNKFISAGFTGHGMPRVLLCSKAISECILEGKKIEETGIPETFMLNQKRLDTTVNEILDYVGYDKYTKEEIERASKPSTKL</sequence>
<dbReference type="AlphaFoldDB" id="A0A1E4T0D2"/>
<dbReference type="PANTHER" id="PTHR13847">
    <property type="entry name" value="SARCOSINE DEHYDROGENASE-RELATED"/>
    <property type="match status" value="1"/>
</dbReference>
<accession>A0A1E4T0D2</accession>
<protein>
    <recommendedName>
        <fullName evidence="1">FAD dependent oxidoreductase domain-containing protein</fullName>
    </recommendedName>
</protein>
<feature type="domain" description="FAD dependent oxidoreductase" evidence="1">
    <location>
        <begin position="38"/>
        <end position="415"/>
    </location>
</feature>
<dbReference type="Pfam" id="PF01266">
    <property type="entry name" value="DAO"/>
    <property type="match status" value="1"/>
</dbReference>